<evidence type="ECO:0000259" key="2">
    <source>
        <dbReference type="Pfam" id="PF00535"/>
    </source>
</evidence>
<dbReference type="AlphaFoldDB" id="A0A833LZK7"/>
<reference evidence="3 4" key="1">
    <citation type="submission" date="2019-10" db="EMBL/GenBank/DDBJ databases">
        <title>Extracellular Electron Transfer in a Candidatus Methanoperedens spp. Enrichment Culture.</title>
        <authorList>
            <person name="Berger S."/>
            <person name="Rangel Shaw D."/>
            <person name="Berben T."/>
            <person name="In 'T Zandt M."/>
            <person name="Frank J."/>
            <person name="Reimann J."/>
            <person name="Jetten M.S.M."/>
            <person name="Welte C.U."/>
        </authorList>
    </citation>
    <scope>NUCLEOTIDE SEQUENCE [LARGE SCALE GENOMIC DNA]</scope>
    <source>
        <strain evidence="3">SB12</strain>
    </source>
</reference>
<dbReference type="GO" id="GO:0016740">
    <property type="term" value="F:transferase activity"/>
    <property type="evidence" value="ECO:0007669"/>
    <property type="project" value="UniProtKB-KW"/>
</dbReference>
<proteinExistence type="inferred from homology"/>
<gene>
    <name evidence="3" type="ORF">F9K24_19705</name>
</gene>
<dbReference type="SUPFAM" id="SSF53448">
    <property type="entry name" value="Nucleotide-diphospho-sugar transferases"/>
    <property type="match status" value="1"/>
</dbReference>
<organism evidence="3 4">
    <name type="scientific">Leptonema illini</name>
    <dbReference type="NCBI Taxonomy" id="183"/>
    <lineage>
        <taxon>Bacteria</taxon>
        <taxon>Pseudomonadati</taxon>
        <taxon>Spirochaetota</taxon>
        <taxon>Spirochaetia</taxon>
        <taxon>Leptospirales</taxon>
        <taxon>Leptospiraceae</taxon>
        <taxon>Leptonema</taxon>
    </lineage>
</organism>
<evidence type="ECO:0000256" key="1">
    <source>
        <dbReference type="ARBA" id="ARBA00038494"/>
    </source>
</evidence>
<dbReference type="PANTHER" id="PTHR43630:SF2">
    <property type="entry name" value="GLYCOSYLTRANSFERASE"/>
    <property type="match status" value="1"/>
</dbReference>
<dbReference type="Proteomes" id="UP000460298">
    <property type="component" value="Unassembled WGS sequence"/>
</dbReference>
<accession>A0A833LZK7</accession>
<comment type="similarity">
    <text evidence="1">Belongs to the glycosyltransferase 2 family. WaaE/KdtX subfamily.</text>
</comment>
<sequence>MLPVSVTIITYNEEKNIADCIRSVESIADEIIVLDSFSTDRTEEIARSFARVRFEKHAFDGHVQQKNRALTLCKNEWVLSLDADERLSPELAAEIAALDAARIANEGISGFRMPRLTYHMGRAIRHGGWYPQRRYRLFKRSAAKWEGENPHDYIVIDETGKGATLKGDLIHYSFVDLSQQIDTINKFSSIVAFNRHEAGRPFQVMKTLIKPFGKFIEIYFFKAGFLDGFPGFTIAVASAFSTFLKFAKIFEIDRKYIERPSNLRADYRAQKKK</sequence>
<dbReference type="CDD" id="cd02511">
    <property type="entry name" value="Beta4Glucosyltransferase"/>
    <property type="match status" value="1"/>
</dbReference>
<evidence type="ECO:0000313" key="3">
    <source>
        <dbReference type="EMBL" id="KAB2929513.1"/>
    </source>
</evidence>
<dbReference type="InterPro" id="IPR001173">
    <property type="entry name" value="Glyco_trans_2-like"/>
</dbReference>
<dbReference type="PANTHER" id="PTHR43630">
    <property type="entry name" value="POLY-BETA-1,6-N-ACETYL-D-GLUCOSAMINE SYNTHASE"/>
    <property type="match status" value="1"/>
</dbReference>
<feature type="domain" description="Glycosyltransferase 2-like" evidence="2">
    <location>
        <begin position="5"/>
        <end position="103"/>
    </location>
</feature>
<evidence type="ECO:0000313" key="4">
    <source>
        <dbReference type="Proteomes" id="UP000460298"/>
    </source>
</evidence>
<name>A0A833LZK7_9LEPT</name>
<dbReference type="Gene3D" id="3.90.550.10">
    <property type="entry name" value="Spore Coat Polysaccharide Biosynthesis Protein SpsA, Chain A"/>
    <property type="match status" value="1"/>
</dbReference>
<dbReference type="InterPro" id="IPR029044">
    <property type="entry name" value="Nucleotide-diphossugar_trans"/>
</dbReference>
<keyword evidence="3" id="KW-0808">Transferase</keyword>
<protein>
    <submittedName>
        <fullName evidence="3">Glycosyltransferase family 2 protein</fullName>
    </submittedName>
</protein>
<dbReference type="Pfam" id="PF00535">
    <property type="entry name" value="Glycos_transf_2"/>
    <property type="match status" value="1"/>
</dbReference>
<dbReference type="EMBL" id="WBUI01000030">
    <property type="protein sequence ID" value="KAB2929513.1"/>
    <property type="molecule type" value="Genomic_DNA"/>
</dbReference>
<comment type="caution">
    <text evidence="3">The sequence shown here is derived from an EMBL/GenBank/DDBJ whole genome shotgun (WGS) entry which is preliminary data.</text>
</comment>